<reference evidence="2 3" key="1">
    <citation type="submission" date="2020-09" db="EMBL/GenBank/DDBJ databases">
        <title>Novel species in genus Gordonia.</title>
        <authorList>
            <person name="Zhang G."/>
        </authorList>
    </citation>
    <scope>NUCLEOTIDE SEQUENCE [LARGE SCALE GENOMIC DNA]</scope>
    <source>
        <strain evidence="2 3">ON-33</strain>
    </source>
</reference>
<dbReference type="RefSeq" id="WP_190265666.1">
    <property type="nucleotide sequence ID" value="NZ_BAABAD010000003.1"/>
</dbReference>
<name>A0ABR7W6T1_9ACTN</name>
<gene>
    <name evidence="2" type="ORF">IDF66_02940</name>
</gene>
<evidence type="ECO:0000256" key="1">
    <source>
        <dbReference type="SAM" id="MobiDB-lite"/>
    </source>
</evidence>
<feature type="region of interest" description="Disordered" evidence="1">
    <location>
        <begin position="143"/>
        <end position="185"/>
    </location>
</feature>
<dbReference type="EMBL" id="JACWMS010000001">
    <property type="protein sequence ID" value="MBD1318529.1"/>
    <property type="molecule type" value="Genomic_DNA"/>
</dbReference>
<organism evidence="2 3">
    <name type="scientific">Gordonia hankookensis</name>
    <dbReference type="NCBI Taxonomy" id="589403"/>
    <lineage>
        <taxon>Bacteria</taxon>
        <taxon>Bacillati</taxon>
        <taxon>Actinomycetota</taxon>
        <taxon>Actinomycetes</taxon>
        <taxon>Mycobacteriales</taxon>
        <taxon>Gordoniaceae</taxon>
        <taxon>Gordonia</taxon>
    </lineage>
</organism>
<accession>A0ABR7W6T1</accession>
<protein>
    <submittedName>
        <fullName evidence="2">Uncharacterized protein</fullName>
    </submittedName>
</protein>
<feature type="compositionally biased region" description="Acidic residues" evidence="1">
    <location>
        <begin position="157"/>
        <end position="175"/>
    </location>
</feature>
<comment type="caution">
    <text evidence="2">The sequence shown here is derived from an EMBL/GenBank/DDBJ whole genome shotgun (WGS) entry which is preliminary data.</text>
</comment>
<evidence type="ECO:0000313" key="2">
    <source>
        <dbReference type="EMBL" id="MBD1318529.1"/>
    </source>
</evidence>
<keyword evidence="3" id="KW-1185">Reference proteome</keyword>
<dbReference type="Proteomes" id="UP000602395">
    <property type="component" value="Unassembled WGS sequence"/>
</dbReference>
<sequence length="185" mass="20429">MADHQRTFRNSRERAERAFQLRACGRSWLDVARALGYGSPGAAQTAVKRHLAREERLNSGDATLRELLEGARISNAVLYGRFSEALARRDDLTLVMLSREMRANRDQIAKLVGAYAPVQVQVEQGLTEHEFATEAARLLREISGAPPGWTSPVLDGEVTDVDTDEDPDDNADAVDDSPALDAVRR</sequence>
<proteinExistence type="predicted"/>
<evidence type="ECO:0000313" key="3">
    <source>
        <dbReference type="Proteomes" id="UP000602395"/>
    </source>
</evidence>